<dbReference type="STRING" id="183478.A0A364N4D0"/>
<reference evidence="5" key="1">
    <citation type="submission" date="2018-05" db="EMBL/GenBank/DDBJ databases">
        <title>Draft genome sequence of Stemphylium lycopersici strain CIDEFI 213.</title>
        <authorList>
            <person name="Medina R."/>
            <person name="Franco M.E.E."/>
            <person name="Lucentini C.G."/>
            <person name="Saparrat M.C.N."/>
            <person name="Balatti P.A."/>
        </authorList>
    </citation>
    <scope>NUCLEOTIDE SEQUENCE [LARGE SCALE GENOMIC DNA]</scope>
    <source>
        <strain evidence="5">CIDEFI 213</strain>
    </source>
</reference>
<evidence type="ECO:0000256" key="3">
    <source>
        <dbReference type="SAM" id="Phobius"/>
    </source>
</evidence>
<dbReference type="Proteomes" id="UP000249619">
    <property type="component" value="Unassembled WGS sequence"/>
</dbReference>
<keyword evidence="5" id="KW-1185">Reference proteome</keyword>
<feature type="coiled-coil region" evidence="1">
    <location>
        <begin position="190"/>
        <end position="224"/>
    </location>
</feature>
<proteinExistence type="predicted"/>
<feature type="region of interest" description="Disordered" evidence="2">
    <location>
        <begin position="806"/>
        <end position="837"/>
    </location>
</feature>
<comment type="caution">
    <text evidence="4">The sequence shown here is derived from an EMBL/GenBank/DDBJ whole genome shotgun (WGS) entry which is preliminary data.</text>
</comment>
<feature type="compositionally biased region" description="Basic and acidic residues" evidence="2">
    <location>
        <begin position="806"/>
        <end position="833"/>
    </location>
</feature>
<keyword evidence="3" id="KW-1133">Transmembrane helix</keyword>
<keyword evidence="1" id="KW-0175">Coiled coil</keyword>
<evidence type="ECO:0000256" key="1">
    <source>
        <dbReference type="SAM" id="Coils"/>
    </source>
</evidence>
<feature type="region of interest" description="Disordered" evidence="2">
    <location>
        <begin position="496"/>
        <end position="557"/>
    </location>
</feature>
<keyword evidence="3" id="KW-0472">Membrane</keyword>
<feature type="coiled-coil region" evidence="1">
    <location>
        <begin position="558"/>
        <end position="683"/>
    </location>
</feature>
<dbReference type="AlphaFoldDB" id="A0A364N4D0"/>
<protein>
    <submittedName>
        <fullName evidence="4">Uncharacterized protein</fullName>
    </submittedName>
</protein>
<evidence type="ECO:0000313" key="4">
    <source>
        <dbReference type="EMBL" id="RAR11485.1"/>
    </source>
</evidence>
<evidence type="ECO:0000256" key="2">
    <source>
        <dbReference type="SAM" id="MobiDB-lite"/>
    </source>
</evidence>
<keyword evidence="3" id="KW-0812">Transmembrane</keyword>
<evidence type="ECO:0000313" key="5">
    <source>
        <dbReference type="Proteomes" id="UP000249619"/>
    </source>
</evidence>
<feature type="transmembrane region" description="Helical" evidence="3">
    <location>
        <begin position="12"/>
        <end position="32"/>
    </location>
</feature>
<dbReference type="EMBL" id="QGDH01000056">
    <property type="protein sequence ID" value="RAR11485.1"/>
    <property type="molecule type" value="Genomic_DNA"/>
</dbReference>
<name>A0A364N4D0_STELY</name>
<gene>
    <name evidence="4" type="ORF">DDE83_004521</name>
</gene>
<feature type="region of interest" description="Disordered" evidence="2">
    <location>
        <begin position="376"/>
        <end position="397"/>
    </location>
</feature>
<organism evidence="4 5">
    <name type="scientific">Stemphylium lycopersici</name>
    <name type="common">Tomato gray leaf spot disease fungus</name>
    <name type="synonym">Thyrospora lycopersici</name>
    <dbReference type="NCBI Taxonomy" id="183478"/>
    <lineage>
        <taxon>Eukaryota</taxon>
        <taxon>Fungi</taxon>
        <taxon>Dikarya</taxon>
        <taxon>Ascomycota</taxon>
        <taxon>Pezizomycotina</taxon>
        <taxon>Dothideomycetes</taxon>
        <taxon>Pleosporomycetidae</taxon>
        <taxon>Pleosporales</taxon>
        <taxon>Pleosporineae</taxon>
        <taxon>Pleosporaceae</taxon>
        <taxon>Stemphylium</taxon>
    </lineage>
</organism>
<feature type="compositionally biased region" description="Basic and acidic residues" evidence="2">
    <location>
        <begin position="504"/>
        <end position="517"/>
    </location>
</feature>
<feature type="region of interest" description="Disordered" evidence="2">
    <location>
        <begin position="425"/>
        <end position="446"/>
    </location>
</feature>
<sequence>MAELAQLALQNELFLVSGFGVLLFLPPFNYYLQPAIHPNSAPEQFQLTPGAPTIVTQTATIFPKATTLTTTTTTTAPLTIFDSITKYETSILTSIDRRYLTKWTHFPVDSATQCSTSTSYPDMTALLQQKNIPDMQLNETAGAPLTTPWIPWAWTNWILLALLTFVLGLLFLVLRVDLVNAKAIKTEGNAKRIALAYEQAKRHAQEATDQAEAIADKLKDCRENSSKEIEDREIMLRFLGVYEKSDGTLEKETLLELVKARIQSSAVEKARSQELEAENGDQSKKIQELESEKVRLDEIIKTRLSERYVPGVDRSLQSLLDDKQCEVKHWRRQFFSSRSDENAKEIQKCLEEKDAELLKLRRLPAEIAKLKQELDDASKQIEKGEEEKKDQGVADRRRWNEEKHTLIRKHADTIRSMRANLEETKRSAATMEKAAKPNHASEGAANDQFSKGMEEELATANNEAVKLRQKIWDMGKKSESLTEDLERARKERDDLSRVLQNLNDKSRSDQENCENKKRGLRQRITQLQSEAQTEDKHAPAAGDVTETELETSQTTLNSKKLSDQVRTLAEELKTAKDEKVLIERLLEEAKAQVATVSKQLEEAQATDSASRTSNADIDQYQAEIVSRSQKIQELEANIENMRAQADNLLVEGRFEINARDQQIQRLELEAIAGNQTIHRLQQKITAVQSESDPKDHALREKDAEIQNQRNLMASGGTTVDSLNRRMKYLEAEIVAKNTEIQKLGQEVEEKTKKIQNQQAAINSADTTVHIADLNKQLKGLQDKYQFDTANLKHDAACAQAQLNKEQEQAKENLNRRKEKEKKNSDKMQQEIDQLKNSSDSLKIKELEEALEKCKESQSLRQDLPKNGKEAWKKLLSEKIATIQGMEKEVHKLSARSNFNYRQAQMFRIKAYLPPEKFPAHEQEAMDTMVLSPASTNMQMQNKRIEELEAYLARTTKQRDSLLQYSDLALEDDMNGDDDIAGQRW</sequence>
<feature type="transmembrane region" description="Helical" evidence="3">
    <location>
        <begin position="154"/>
        <end position="174"/>
    </location>
</feature>
<accession>A0A364N4D0</accession>
<dbReference type="OrthoDB" id="3679872at2759"/>